<evidence type="ECO:0000313" key="3">
    <source>
        <dbReference type="Proteomes" id="UP000499080"/>
    </source>
</evidence>
<dbReference type="EMBL" id="BGPR01014761">
    <property type="protein sequence ID" value="GBN66570.1"/>
    <property type="molecule type" value="Genomic_DNA"/>
</dbReference>
<protein>
    <submittedName>
        <fullName evidence="2">Uncharacterized protein</fullName>
    </submittedName>
</protein>
<dbReference type="AlphaFoldDB" id="A0A4Y2QTM1"/>
<proteinExistence type="predicted"/>
<evidence type="ECO:0000256" key="1">
    <source>
        <dbReference type="SAM" id="MobiDB-lite"/>
    </source>
</evidence>
<accession>A0A4Y2QTM1</accession>
<sequence length="96" mass="10798">MQQPPVLPGTTRHRKWAQRATPPLLCHRGEESLLTYTAASPPRTHGVPRRGCLVIKDVLKKRGQTLKVGQPYDKDPKSHRNVGAQTLFGGSRWHLK</sequence>
<keyword evidence="3" id="KW-1185">Reference proteome</keyword>
<comment type="caution">
    <text evidence="2">The sequence shown here is derived from an EMBL/GenBank/DDBJ whole genome shotgun (WGS) entry which is preliminary data.</text>
</comment>
<feature type="region of interest" description="Disordered" evidence="1">
    <location>
        <begin position="1"/>
        <end position="21"/>
    </location>
</feature>
<organism evidence="2 3">
    <name type="scientific">Araneus ventricosus</name>
    <name type="common">Orbweaver spider</name>
    <name type="synonym">Epeira ventricosa</name>
    <dbReference type="NCBI Taxonomy" id="182803"/>
    <lineage>
        <taxon>Eukaryota</taxon>
        <taxon>Metazoa</taxon>
        <taxon>Ecdysozoa</taxon>
        <taxon>Arthropoda</taxon>
        <taxon>Chelicerata</taxon>
        <taxon>Arachnida</taxon>
        <taxon>Araneae</taxon>
        <taxon>Araneomorphae</taxon>
        <taxon>Entelegynae</taxon>
        <taxon>Araneoidea</taxon>
        <taxon>Araneidae</taxon>
        <taxon>Araneus</taxon>
    </lineage>
</organism>
<name>A0A4Y2QTM1_ARAVE</name>
<dbReference type="Proteomes" id="UP000499080">
    <property type="component" value="Unassembled WGS sequence"/>
</dbReference>
<feature type="region of interest" description="Disordered" evidence="1">
    <location>
        <begin position="68"/>
        <end position="96"/>
    </location>
</feature>
<reference evidence="2 3" key="1">
    <citation type="journal article" date="2019" name="Sci. Rep.">
        <title>Orb-weaving spider Araneus ventricosus genome elucidates the spidroin gene catalogue.</title>
        <authorList>
            <person name="Kono N."/>
            <person name="Nakamura H."/>
            <person name="Ohtoshi R."/>
            <person name="Moran D.A.P."/>
            <person name="Shinohara A."/>
            <person name="Yoshida Y."/>
            <person name="Fujiwara M."/>
            <person name="Mori M."/>
            <person name="Tomita M."/>
            <person name="Arakawa K."/>
        </authorList>
    </citation>
    <scope>NUCLEOTIDE SEQUENCE [LARGE SCALE GENOMIC DNA]</scope>
</reference>
<evidence type="ECO:0000313" key="2">
    <source>
        <dbReference type="EMBL" id="GBN66570.1"/>
    </source>
</evidence>
<gene>
    <name evidence="2" type="ORF">AVEN_248324_1</name>
</gene>